<accession>A0A2W4W877</accession>
<reference evidence="1 2" key="2">
    <citation type="submission" date="2018-06" db="EMBL/GenBank/DDBJ databases">
        <title>Metagenomic assembly of (sub)arctic Cyanobacteria and their associated microbiome from non-axenic cultures.</title>
        <authorList>
            <person name="Baurain D."/>
        </authorList>
    </citation>
    <scope>NUCLEOTIDE SEQUENCE [LARGE SCALE GENOMIC DNA]</scope>
    <source>
        <strain evidence="1">ULC066bin1</strain>
    </source>
</reference>
<organism evidence="1 2">
    <name type="scientific">Pseudanabaena frigida</name>
    <dbReference type="NCBI Taxonomy" id="945775"/>
    <lineage>
        <taxon>Bacteria</taxon>
        <taxon>Bacillati</taxon>
        <taxon>Cyanobacteriota</taxon>
        <taxon>Cyanophyceae</taxon>
        <taxon>Pseudanabaenales</taxon>
        <taxon>Pseudanabaenaceae</taxon>
        <taxon>Pseudanabaena</taxon>
    </lineage>
</organism>
<dbReference type="PANTHER" id="PTHR37203">
    <property type="match status" value="1"/>
</dbReference>
<dbReference type="Proteomes" id="UP000249467">
    <property type="component" value="Unassembled WGS sequence"/>
</dbReference>
<name>A0A2W4W877_9CYAN</name>
<reference evidence="1 2" key="1">
    <citation type="submission" date="2018-04" db="EMBL/GenBank/DDBJ databases">
        <authorList>
            <person name="Go L.Y."/>
            <person name="Mitchell J.A."/>
        </authorList>
    </citation>
    <scope>NUCLEOTIDE SEQUENCE [LARGE SCALE GENOMIC DNA]</scope>
    <source>
        <strain evidence="1">ULC066bin1</strain>
    </source>
</reference>
<gene>
    <name evidence="1" type="ORF">DCF19_12155</name>
</gene>
<dbReference type="PANTHER" id="PTHR37203:SF3">
    <property type="entry name" value="SLR0975 PROTEIN"/>
    <property type="match status" value="1"/>
</dbReference>
<dbReference type="AlphaFoldDB" id="A0A2W4W877"/>
<sequence>MDELSNVLTLATDEELHQIADILFRRKFNPLDYFATPPIQELQSWDRDELILAISKRFRFLAADGLTVLRRKTSDVSYREVLERVCQHLNIKYSKNQSIEDIESELFLNLISNSWKKLSPKERLTIDESMQTALTEADLQKSLPLDAQRNPMSLLVKGGSAIAVSTVIRSAVLTAIARQMAWHFASYQVGYEVIKAGGTAIATRLNAYVSTYLAKRGMAVAATQYTAARTVFSVITPALWGLFFADLGWRAIATNYGRIIPAIFIVAQIRLLRMS</sequence>
<evidence type="ECO:0008006" key="3">
    <source>
        <dbReference type="Google" id="ProtNLM"/>
    </source>
</evidence>
<comment type="caution">
    <text evidence="1">The sequence shown here is derived from an EMBL/GenBank/DDBJ whole genome shotgun (WGS) entry which is preliminary data.</text>
</comment>
<evidence type="ECO:0000313" key="2">
    <source>
        <dbReference type="Proteomes" id="UP000249467"/>
    </source>
</evidence>
<proteinExistence type="predicted"/>
<dbReference type="EMBL" id="QBML01000014">
    <property type="protein sequence ID" value="PZO40632.1"/>
    <property type="molecule type" value="Genomic_DNA"/>
</dbReference>
<protein>
    <recommendedName>
        <fullName evidence="3">DUF3944 domain-containing protein</fullName>
    </recommendedName>
</protein>
<evidence type="ECO:0000313" key="1">
    <source>
        <dbReference type="EMBL" id="PZO40632.1"/>
    </source>
</evidence>